<proteinExistence type="inferred from homology"/>
<evidence type="ECO:0000259" key="9">
    <source>
        <dbReference type="PROSITE" id="PS51192"/>
    </source>
</evidence>
<feature type="region of interest" description="Disordered" evidence="8">
    <location>
        <begin position="1"/>
        <end position="88"/>
    </location>
</feature>
<keyword evidence="11" id="KW-1185">Reference proteome</keyword>
<keyword evidence="3" id="KW-0547">Nucleotide-binding</keyword>
<dbReference type="AlphaFoldDB" id="A0A9Q0IU54"/>
<dbReference type="GO" id="GO:0000400">
    <property type="term" value="F:four-way junction DNA binding"/>
    <property type="evidence" value="ECO:0007669"/>
    <property type="project" value="TreeGrafter"/>
</dbReference>
<evidence type="ECO:0000256" key="4">
    <source>
        <dbReference type="ARBA" id="ARBA00022801"/>
    </source>
</evidence>
<evidence type="ECO:0000256" key="6">
    <source>
        <dbReference type="ARBA" id="ARBA00022840"/>
    </source>
</evidence>
<dbReference type="GO" id="GO:0045003">
    <property type="term" value="P:double-strand break repair via synthesis-dependent strand annealing"/>
    <property type="evidence" value="ECO:0007669"/>
    <property type="project" value="TreeGrafter"/>
</dbReference>
<comment type="subcellular location">
    <subcellularLocation>
        <location evidence="1">Nucleus</location>
    </subcellularLocation>
</comment>
<evidence type="ECO:0000256" key="7">
    <source>
        <dbReference type="ARBA" id="ARBA00023242"/>
    </source>
</evidence>
<evidence type="ECO:0000256" key="5">
    <source>
        <dbReference type="ARBA" id="ARBA00022806"/>
    </source>
</evidence>
<dbReference type="OrthoDB" id="6513042at2759"/>
<dbReference type="Proteomes" id="UP001148018">
    <property type="component" value="Unassembled WGS sequence"/>
</dbReference>
<accession>A0A9Q0IU54</accession>
<dbReference type="SUPFAM" id="SSF52540">
    <property type="entry name" value="P-loop containing nucleoside triphosphate hydrolases"/>
    <property type="match status" value="1"/>
</dbReference>
<evidence type="ECO:0000313" key="10">
    <source>
        <dbReference type="EMBL" id="KAJ3613437.1"/>
    </source>
</evidence>
<dbReference type="GO" id="GO:0009378">
    <property type="term" value="F:four-way junction helicase activity"/>
    <property type="evidence" value="ECO:0007669"/>
    <property type="project" value="TreeGrafter"/>
</dbReference>
<dbReference type="SMART" id="SM00487">
    <property type="entry name" value="DEXDc"/>
    <property type="match status" value="1"/>
</dbReference>
<evidence type="ECO:0000256" key="2">
    <source>
        <dbReference type="ARBA" id="ARBA00009889"/>
    </source>
</evidence>
<comment type="caution">
    <text evidence="10">The sequence shown here is derived from an EMBL/GenBank/DDBJ whole genome shotgun (WGS) entry which is preliminary data.</text>
</comment>
<feature type="compositionally biased region" description="Polar residues" evidence="8">
    <location>
        <begin position="49"/>
        <end position="59"/>
    </location>
</feature>
<evidence type="ECO:0000313" key="11">
    <source>
        <dbReference type="Proteomes" id="UP001148018"/>
    </source>
</evidence>
<sequence>MNGGSSQRTLFQTWGGSGPQNKPIPPKDDAKKTVKRRKTTTTTTTTTTHSTAALPSRSSLWGEIGQIGSGSGNTEARGTEDALGLGDDDDDDDDLLLVAVYEAEKTLHMDAPAVAQHDDRLAAKDDAAAASQLEQHYPDFPGFNSSSAKVWIYPTNYPLREYQLKISEAALFRNTLVCLPTGLGKTFIAAVVMYNFYRWYPSGKIVFMAPTKPLVAQQIEACYNVMGIPQTHMAELTGSTAAGQRQELWRSRRVFFLTPQVMVNDLSRGTCPALQVKCVVIDEAHKALGNQAYCQVVRQLCCQTQQFRILALSATPGGDSKSVQQVISNLLVSHIELRSEESPDIQAHCHQRSLEKVVVPLGETLSAHQAQYLQWQF</sequence>
<dbReference type="GO" id="GO:0043138">
    <property type="term" value="F:3'-5' DNA helicase activity"/>
    <property type="evidence" value="ECO:0007669"/>
    <property type="project" value="TreeGrafter"/>
</dbReference>
<dbReference type="GO" id="GO:0005634">
    <property type="term" value="C:nucleus"/>
    <property type="evidence" value="ECO:0007669"/>
    <property type="project" value="UniProtKB-SubCell"/>
</dbReference>
<organism evidence="10 11">
    <name type="scientific">Muraenolepis orangiensis</name>
    <name type="common">Patagonian moray cod</name>
    <dbReference type="NCBI Taxonomy" id="630683"/>
    <lineage>
        <taxon>Eukaryota</taxon>
        <taxon>Metazoa</taxon>
        <taxon>Chordata</taxon>
        <taxon>Craniata</taxon>
        <taxon>Vertebrata</taxon>
        <taxon>Euteleostomi</taxon>
        <taxon>Actinopterygii</taxon>
        <taxon>Neopterygii</taxon>
        <taxon>Teleostei</taxon>
        <taxon>Neoteleostei</taxon>
        <taxon>Acanthomorphata</taxon>
        <taxon>Zeiogadaria</taxon>
        <taxon>Gadariae</taxon>
        <taxon>Gadiformes</taxon>
        <taxon>Muraenolepidoidei</taxon>
        <taxon>Muraenolepididae</taxon>
        <taxon>Muraenolepis</taxon>
    </lineage>
</organism>
<protein>
    <recommendedName>
        <fullName evidence="9">Helicase ATP-binding domain-containing protein</fullName>
    </recommendedName>
</protein>
<dbReference type="GO" id="GO:0036297">
    <property type="term" value="P:interstrand cross-link repair"/>
    <property type="evidence" value="ECO:0007669"/>
    <property type="project" value="TreeGrafter"/>
</dbReference>
<keyword evidence="5" id="KW-0347">Helicase</keyword>
<dbReference type="InterPro" id="IPR011545">
    <property type="entry name" value="DEAD/DEAH_box_helicase_dom"/>
</dbReference>
<keyword evidence="6" id="KW-0067">ATP-binding</keyword>
<dbReference type="PROSITE" id="PS51192">
    <property type="entry name" value="HELICASE_ATP_BIND_1"/>
    <property type="match status" value="1"/>
</dbReference>
<dbReference type="InterPro" id="IPR014001">
    <property type="entry name" value="Helicase_ATP-bd"/>
</dbReference>
<dbReference type="EMBL" id="JANIIK010000035">
    <property type="protein sequence ID" value="KAJ3613437.1"/>
    <property type="molecule type" value="Genomic_DNA"/>
</dbReference>
<dbReference type="GO" id="GO:0005524">
    <property type="term" value="F:ATP binding"/>
    <property type="evidence" value="ECO:0007669"/>
    <property type="project" value="UniProtKB-KW"/>
</dbReference>
<dbReference type="PANTHER" id="PTHR14025">
    <property type="entry name" value="FANCONI ANEMIA GROUP M FANCM FAMILY MEMBER"/>
    <property type="match status" value="1"/>
</dbReference>
<dbReference type="InterPro" id="IPR027417">
    <property type="entry name" value="P-loop_NTPase"/>
</dbReference>
<dbReference type="GO" id="GO:0016787">
    <property type="term" value="F:hydrolase activity"/>
    <property type="evidence" value="ECO:0007669"/>
    <property type="project" value="UniProtKB-KW"/>
</dbReference>
<dbReference type="PANTHER" id="PTHR14025:SF20">
    <property type="entry name" value="FANCONI ANEMIA GROUP M PROTEIN"/>
    <property type="match status" value="1"/>
</dbReference>
<evidence type="ECO:0000256" key="3">
    <source>
        <dbReference type="ARBA" id="ARBA00022741"/>
    </source>
</evidence>
<evidence type="ECO:0000256" key="1">
    <source>
        <dbReference type="ARBA" id="ARBA00004123"/>
    </source>
</evidence>
<dbReference type="Gene3D" id="3.40.50.300">
    <property type="entry name" value="P-loop containing nucleotide triphosphate hydrolases"/>
    <property type="match status" value="1"/>
</dbReference>
<keyword evidence="7" id="KW-0539">Nucleus</keyword>
<dbReference type="InterPro" id="IPR044749">
    <property type="entry name" value="FANCM_DEXDc"/>
</dbReference>
<name>A0A9Q0IU54_9TELE</name>
<comment type="similarity">
    <text evidence="2">Belongs to the DEAD box helicase family. DEAH subfamily. FANCM sub-subfamily.</text>
</comment>
<dbReference type="Pfam" id="PF00270">
    <property type="entry name" value="DEAD"/>
    <property type="match status" value="1"/>
</dbReference>
<dbReference type="FunFam" id="3.40.50.300:FF:000861">
    <property type="entry name" value="Fanconi anemia, complementation group M"/>
    <property type="match status" value="1"/>
</dbReference>
<evidence type="ECO:0000256" key="8">
    <source>
        <dbReference type="SAM" id="MobiDB-lite"/>
    </source>
</evidence>
<dbReference type="CDD" id="cd18033">
    <property type="entry name" value="DEXDc_FANCM"/>
    <property type="match status" value="1"/>
</dbReference>
<gene>
    <name evidence="10" type="ORF">NHX12_019686</name>
</gene>
<keyword evidence="4" id="KW-0378">Hydrolase</keyword>
<feature type="domain" description="Helicase ATP-binding" evidence="9">
    <location>
        <begin position="166"/>
        <end position="334"/>
    </location>
</feature>
<reference evidence="10" key="1">
    <citation type="submission" date="2022-07" db="EMBL/GenBank/DDBJ databases">
        <title>Chromosome-level genome of Muraenolepis orangiensis.</title>
        <authorList>
            <person name="Kim J."/>
        </authorList>
    </citation>
    <scope>NUCLEOTIDE SEQUENCE</scope>
    <source>
        <strain evidence="10">KU_S4_2022</strain>
        <tissue evidence="10">Muscle</tissue>
    </source>
</reference>
<feature type="compositionally biased region" description="Polar residues" evidence="8">
    <location>
        <begin position="1"/>
        <end position="14"/>
    </location>
</feature>